<feature type="non-terminal residue" evidence="4">
    <location>
        <position position="1"/>
    </location>
</feature>
<evidence type="ECO:0000259" key="2">
    <source>
        <dbReference type="Pfam" id="PF24818"/>
    </source>
</evidence>
<feature type="region of interest" description="Disordered" evidence="1">
    <location>
        <begin position="24"/>
        <end position="46"/>
    </location>
</feature>
<evidence type="ECO:0000313" key="4">
    <source>
        <dbReference type="RefSeq" id="XP_019096326.1"/>
    </source>
</evidence>
<proteinExistence type="predicted"/>
<protein>
    <submittedName>
        <fullName evidence="4">Uncharacterized protein LOC104767347</fullName>
    </submittedName>
</protein>
<dbReference type="PANTHER" id="PTHR33494:SF5">
    <property type="entry name" value="F10A16.6 PROTEIN"/>
    <property type="match status" value="1"/>
</dbReference>
<dbReference type="Proteomes" id="UP000694864">
    <property type="component" value="Chromosome 19"/>
</dbReference>
<reference evidence="4" key="2">
    <citation type="submission" date="2025-08" db="UniProtKB">
        <authorList>
            <consortium name="RefSeq"/>
        </authorList>
    </citation>
    <scope>IDENTIFICATION</scope>
    <source>
        <tissue evidence="4">Leaf</tissue>
    </source>
</reference>
<keyword evidence="3" id="KW-1185">Reference proteome</keyword>
<dbReference type="RefSeq" id="XP_019096326.1">
    <property type="nucleotide sequence ID" value="XM_019240781.1"/>
</dbReference>
<dbReference type="InterPro" id="IPR057939">
    <property type="entry name" value="TRF2_HOY1_PH"/>
</dbReference>
<evidence type="ECO:0000256" key="1">
    <source>
        <dbReference type="SAM" id="MobiDB-lite"/>
    </source>
</evidence>
<dbReference type="Pfam" id="PF24818">
    <property type="entry name" value="PH_TRF2_HOY1"/>
    <property type="match status" value="1"/>
</dbReference>
<reference evidence="3" key="1">
    <citation type="journal article" date="2014" name="Nat. Commun.">
        <title>The emerging biofuel crop Camelina sativa retains a highly undifferentiated hexaploid genome structure.</title>
        <authorList>
            <person name="Kagale S."/>
            <person name="Koh C."/>
            <person name="Nixon J."/>
            <person name="Bollina V."/>
            <person name="Clarke W.E."/>
            <person name="Tuteja R."/>
            <person name="Spillane C."/>
            <person name="Robinson S.J."/>
            <person name="Links M.G."/>
            <person name="Clarke C."/>
            <person name="Higgins E.E."/>
            <person name="Huebert T."/>
            <person name="Sharpe A.G."/>
            <person name="Parkin I.A."/>
        </authorList>
    </citation>
    <scope>NUCLEOTIDE SEQUENCE [LARGE SCALE GENOMIC DNA]</scope>
    <source>
        <strain evidence="3">cv. DH55</strain>
    </source>
</reference>
<feature type="compositionally biased region" description="Polar residues" evidence="1">
    <location>
        <begin position="24"/>
        <end position="44"/>
    </location>
</feature>
<dbReference type="PANTHER" id="PTHR33494">
    <property type="entry name" value="OS02G0793800 PROTEIN"/>
    <property type="match status" value="1"/>
</dbReference>
<sequence>NLIFQGSRLNLPLTKTAELINLTENDLSGNNPCPPQQSESSKTSILPPKVPAERLKAMKFPISKIIIGQWVYRATNPDDIVAKLYFAKKKLIWEILDAGDPETSMPRLKTKIEIQWDDVTSFQESINPRDETGVLEIEMFLFMCS</sequence>
<gene>
    <name evidence="4" type="primary">LOC104767347</name>
</gene>
<organism evidence="3 4">
    <name type="scientific">Camelina sativa</name>
    <name type="common">False flax</name>
    <name type="synonym">Myagrum sativum</name>
    <dbReference type="NCBI Taxonomy" id="90675"/>
    <lineage>
        <taxon>Eukaryota</taxon>
        <taxon>Viridiplantae</taxon>
        <taxon>Streptophyta</taxon>
        <taxon>Embryophyta</taxon>
        <taxon>Tracheophyta</taxon>
        <taxon>Spermatophyta</taxon>
        <taxon>Magnoliopsida</taxon>
        <taxon>eudicotyledons</taxon>
        <taxon>Gunneridae</taxon>
        <taxon>Pentapetalae</taxon>
        <taxon>rosids</taxon>
        <taxon>malvids</taxon>
        <taxon>Brassicales</taxon>
        <taxon>Brassicaceae</taxon>
        <taxon>Camelineae</taxon>
        <taxon>Camelina</taxon>
    </lineage>
</organism>
<evidence type="ECO:0000313" key="3">
    <source>
        <dbReference type="Proteomes" id="UP000694864"/>
    </source>
</evidence>
<accession>A0ABM1RBD8</accession>
<dbReference type="GeneID" id="104767347"/>
<feature type="domain" description="TRF2/HOY1 PH-like" evidence="2">
    <location>
        <begin position="59"/>
        <end position="139"/>
    </location>
</feature>
<name>A0ABM1RBD8_CAMSA</name>